<organism evidence="1 2">
    <name type="scientific">Cognatilysobacter lacus</name>
    <dbReference type="NCBI Taxonomy" id="1643323"/>
    <lineage>
        <taxon>Bacteria</taxon>
        <taxon>Pseudomonadati</taxon>
        <taxon>Pseudomonadota</taxon>
        <taxon>Gammaproteobacteria</taxon>
        <taxon>Lysobacterales</taxon>
        <taxon>Lysobacteraceae</taxon>
        <taxon>Cognatilysobacter</taxon>
    </lineage>
</organism>
<dbReference type="AlphaFoldDB" id="A0A5D8YN26"/>
<evidence type="ECO:0000313" key="1">
    <source>
        <dbReference type="EMBL" id="TZF83352.1"/>
    </source>
</evidence>
<gene>
    <name evidence="1" type="ORF">FW784_13085</name>
</gene>
<dbReference type="InterPro" id="IPR011990">
    <property type="entry name" value="TPR-like_helical_dom_sf"/>
</dbReference>
<keyword evidence="2" id="KW-1185">Reference proteome</keyword>
<accession>A0A5D8YN26</accession>
<comment type="caution">
    <text evidence="1">The sequence shown here is derived from an EMBL/GenBank/DDBJ whole genome shotgun (WGS) entry which is preliminary data.</text>
</comment>
<keyword evidence="1" id="KW-0328">Glycosyltransferase</keyword>
<name>A0A5D8YN26_9GAMM</name>
<dbReference type="Proteomes" id="UP000323164">
    <property type="component" value="Unassembled WGS sequence"/>
</dbReference>
<dbReference type="SUPFAM" id="SSF48452">
    <property type="entry name" value="TPR-like"/>
    <property type="match status" value="1"/>
</dbReference>
<proteinExistence type="predicted"/>
<dbReference type="EMBL" id="VTRV01000204">
    <property type="protein sequence ID" value="TZF83352.1"/>
    <property type="molecule type" value="Genomic_DNA"/>
</dbReference>
<dbReference type="Gene3D" id="1.25.40.10">
    <property type="entry name" value="Tetratricopeptide repeat domain"/>
    <property type="match status" value="1"/>
</dbReference>
<keyword evidence="1" id="KW-0808">Transferase</keyword>
<protein>
    <submittedName>
        <fullName evidence="1">UDP-N-acetylglucosamine-peptide N-acetylglucosaminyltransferase</fullName>
    </submittedName>
</protein>
<evidence type="ECO:0000313" key="2">
    <source>
        <dbReference type="Proteomes" id="UP000323164"/>
    </source>
</evidence>
<feature type="non-terminal residue" evidence="1">
    <location>
        <position position="60"/>
    </location>
</feature>
<sequence length="60" mass="6327">MQDPRAQARLQVSKSPGDAIAWVILAEAELDGGDALAGERAARRALLLRPGHPEALARLG</sequence>
<reference evidence="1 2" key="1">
    <citation type="submission" date="2019-08" db="EMBL/GenBank/DDBJ databases">
        <title>Draft genome sequence of Lysobacter sp. UKS-15.</title>
        <authorList>
            <person name="Im W.-T."/>
        </authorList>
    </citation>
    <scope>NUCLEOTIDE SEQUENCE [LARGE SCALE GENOMIC DNA]</scope>
    <source>
        <strain evidence="1 2">UKS-15</strain>
    </source>
</reference>
<dbReference type="GO" id="GO:0016757">
    <property type="term" value="F:glycosyltransferase activity"/>
    <property type="evidence" value="ECO:0007669"/>
    <property type="project" value="UniProtKB-KW"/>
</dbReference>